<dbReference type="OrthoDB" id="9811967at2"/>
<evidence type="ECO:0000256" key="6">
    <source>
        <dbReference type="ARBA" id="ARBA00022692"/>
    </source>
</evidence>
<evidence type="ECO:0000256" key="1">
    <source>
        <dbReference type="ARBA" id="ARBA00004651"/>
    </source>
</evidence>
<dbReference type="HOGENOM" id="CLU_054212_0_0_9"/>
<dbReference type="GO" id="GO:0048472">
    <property type="term" value="F:threonine-phosphate decarboxylase activity"/>
    <property type="evidence" value="ECO:0007669"/>
    <property type="project" value="InterPro"/>
</dbReference>
<dbReference type="HAMAP" id="MF_00024">
    <property type="entry name" value="CobD_CbiB"/>
    <property type="match status" value="1"/>
</dbReference>
<keyword evidence="5 9" id="KW-0169">Cobalamin biosynthesis</keyword>
<dbReference type="PANTHER" id="PTHR34308">
    <property type="entry name" value="COBALAMIN BIOSYNTHESIS PROTEIN CBIB"/>
    <property type="match status" value="1"/>
</dbReference>
<dbReference type="GO" id="GO:0005886">
    <property type="term" value="C:plasma membrane"/>
    <property type="evidence" value="ECO:0007669"/>
    <property type="project" value="UniProtKB-SubCell"/>
</dbReference>
<gene>
    <name evidence="9 10" type="primary">cobD</name>
    <name evidence="10" type="ORF">JG30_04820</name>
</gene>
<protein>
    <recommendedName>
        <fullName evidence="9">Cobalamin biosynthesis protein CobD</fullName>
    </recommendedName>
</protein>
<evidence type="ECO:0000256" key="4">
    <source>
        <dbReference type="ARBA" id="ARBA00022475"/>
    </source>
</evidence>
<keyword evidence="7 9" id="KW-1133">Transmembrane helix</keyword>
<dbReference type="PANTHER" id="PTHR34308:SF1">
    <property type="entry name" value="COBALAMIN BIOSYNTHESIS PROTEIN CBIB"/>
    <property type="match status" value="1"/>
</dbReference>
<dbReference type="Proteomes" id="UP000033558">
    <property type="component" value="Unassembled WGS sequence"/>
</dbReference>
<evidence type="ECO:0000256" key="5">
    <source>
        <dbReference type="ARBA" id="ARBA00022573"/>
    </source>
</evidence>
<keyword evidence="6 9" id="KW-0812">Transmembrane</keyword>
<comment type="similarity">
    <text evidence="3 9">Belongs to the CobD/CbiB family.</text>
</comment>
<evidence type="ECO:0000313" key="10">
    <source>
        <dbReference type="EMBL" id="KJY62281.1"/>
    </source>
</evidence>
<dbReference type="InterPro" id="IPR004485">
    <property type="entry name" value="Cobalamin_biosynth_CobD/CbiB"/>
</dbReference>
<dbReference type="RefSeq" id="WP_046315903.1">
    <property type="nucleotide sequence ID" value="NZ_JBHSZT010000001.1"/>
</dbReference>
<evidence type="ECO:0000256" key="7">
    <source>
        <dbReference type="ARBA" id="ARBA00022989"/>
    </source>
</evidence>
<comment type="caution">
    <text evidence="9">Lacks conserved residue(s) required for the propagation of feature annotation.</text>
</comment>
<dbReference type="UniPathway" id="UPA00148"/>
<evidence type="ECO:0000256" key="9">
    <source>
        <dbReference type="HAMAP-Rule" id="MF_00024"/>
    </source>
</evidence>
<sequence>MTVIWVTCVGFILDLLLGDPPNWPHPVKMLGNLISYLTRHLNRPTATSQQKRLGGIITVFVTIGLASGLVALLLKLVQPVPVLAYLIGIYFSYTCISTKQLAIEARKVIKYVNQGDLSHARQQLGTIVGRDTSQLNSNEIIKAAIETVAENTSDGVIAPLCYLLLAGPVGGIAYKAVNTLDSMIGYQNQQYQDFGKFAAKLDDWVNYLPARLTWCLLLVASWGLRLDYRKAFQIGKSDRKKHLSPNSAFAEAVVAGALHLQLGGPHTYFGQRVDKPYIGDDAQQIAGAQDLSQTIKMLYVTACLGLAFLVLIRFIVILSWK</sequence>
<proteinExistence type="inferred from homology"/>
<comment type="caution">
    <text evidence="10">The sequence shown here is derived from an EMBL/GenBank/DDBJ whole genome shotgun (WGS) entry which is preliminary data.</text>
</comment>
<feature type="transmembrane region" description="Helical" evidence="9">
    <location>
        <begin position="53"/>
        <end position="74"/>
    </location>
</feature>
<keyword evidence="8 9" id="KW-0472">Membrane</keyword>
<name>A0A0F4LXI3_9LACO</name>
<dbReference type="NCBIfam" id="TIGR00380">
    <property type="entry name" value="cobal_cbiB"/>
    <property type="match status" value="1"/>
</dbReference>
<dbReference type="GO" id="GO:0009236">
    <property type="term" value="P:cobalamin biosynthetic process"/>
    <property type="evidence" value="ECO:0007669"/>
    <property type="project" value="UniProtKB-UniRule"/>
</dbReference>
<comment type="pathway">
    <text evidence="2 9">Cofactor biosynthesis; adenosylcobalamin biosynthesis.</text>
</comment>
<dbReference type="PATRIC" id="fig|1218492.5.peg.607"/>
<comment type="subcellular location">
    <subcellularLocation>
        <location evidence="1 9">Cell membrane</location>
        <topology evidence="1 9">Multi-pass membrane protein</topology>
    </subcellularLocation>
</comment>
<evidence type="ECO:0000256" key="2">
    <source>
        <dbReference type="ARBA" id="ARBA00004953"/>
    </source>
</evidence>
<evidence type="ECO:0000256" key="3">
    <source>
        <dbReference type="ARBA" id="ARBA00006263"/>
    </source>
</evidence>
<dbReference type="GO" id="GO:0015420">
    <property type="term" value="F:ABC-type vitamin B12 transporter activity"/>
    <property type="evidence" value="ECO:0007669"/>
    <property type="project" value="UniProtKB-UniRule"/>
</dbReference>
<organism evidence="10 11">
    <name type="scientific">Bombilactobacillus mellifer</name>
    <dbReference type="NCBI Taxonomy" id="1218492"/>
    <lineage>
        <taxon>Bacteria</taxon>
        <taxon>Bacillati</taxon>
        <taxon>Bacillota</taxon>
        <taxon>Bacilli</taxon>
        <taxon>Lactobacillales</taxon>
        <taxon>Lactobacillaceae</taxon>
        <taxon>Bombilactobacillus</taxon>
    </lineage>
</organism>
<feature type="transmembrane region" description="Helical" evidence="9">
    <location>
        <begin position="298"/>
        <end position="320"/>
    </location>
</feature>
<comment type="function">
    <text evidence="9">Converts cobyric acid to cobinamide by the addition of aminopropanol on the F carboxylic group.</text>
</comment>
<keyword evidence="4 9" id="KW-1003">Cell membrane</keyword>
<feature type="transmembrane region" description="Helical" evidence="9">
    <location>
        <begin position="80"/>
        <end position="96"/>
    </location>
</feature>
<dbReference type="Pfam" id="PF03186">
    <property type="entry name" value="CobD_Cbib"/>
    <property type="match status" value="1"/>
</dbReference>
<dbReference type="STRING" id="1218492.JG30_04820"/>
<accession>A0A0F4LXI3</accession>
<reference evidence="10 11" key="1">
    <citation type="submission" date="2015-01" db="EMBL/GenBank/DDBJ databases">
        <title>Comparative genomics of the lactic acid bacteria isolated from the honey bee gut.</title>
        <authorList>
            <person name="Ellegaard K.M."/>
            <person name="Tamarit D."/>
            <person name="Javelind E."/>
            <person name="Olofsson T."/>
            <person name="Andersson S.G."/>
            <person name="Vasquez A."/>
        </authorList>
    </citation>
    <scope>NUCLEOTIDE SEQUENCE [LARGE SCALE GENOMIC DNA]</scope>
    <source>
        <strain evidence="10 11">Bin4</strain>
    </source>
</reference>
<dbReference type="AlphaFoldDB" id="A0A0F4LXI3"/>
<evidence type="ECO:0000256" key="8">
    <source>
        <dbReference type="ARBA" id="ARBA00023136"/>
    </source>
</evidence>
<evidence type="ECO:0000313" key="11">
    <source>
        <dbReference type="Proteomes" id="UP000033558"/>
    </source>
</evidence>
<dbReference type="EMBL" id="JXJQ01000006">
    <property type="protein sequence ID" value="KJY62281.1"/>
    <property type="molecule type" value="Genomic_DNA"/>
</dbReference>
<keyword evidence="11" id="KW-1185">Reference proteome</keyword>